<name>A0A9N9CLI2_9GLOM</name>
<reference evidence="1" key="1">
    <citation type="submission" date="2021-06" db="EMBL/GenBank/DDBJ databases">
        <authorList>
            <person name="Kallberg Y."/>
            <person name="Tangrot J."/>
            <person name="Rosling A."/>
        </authorList>
    </citation>
    <scope>NUCLEOTIDE SEQUENCE</scope>
    <source>
        <strain evidence="1">UK204</strain>
    </source>
</reference>
<dbReference type="Proteomes" id="UP000789570">
    <property type="component" value="Unassembled WGS sequence"/>
</dbReference>
<organism evidence="1 2">
    <name type="scientific">Funneliformis caledonium</name>
    <dbReference type="NCBI Taxonomy" id="1117310"/>
    <lineage>
        <taxon>Eukaryota</taxon>
        <taxon>Fungi</taxon>
        <taxon>Fungi incertae sedis</taxon>
        <taxon>Mucoromycota</taxon>
        <taxon>Glomeromycotina</taxon>
        <taxon>Glomeromycetes</taxon>
        <taxon>Glomerales</taxon>
        <taxon>Glomeraceae</taxon>
        <taxon>Funneliformis</taxon>
    </lineage>
</organism>
<sequence>MRQWDRENDYSITSVSGKISSHALVFCWSHIEPFDRKIDAYIKDLEIIDMIRGKRQQKARQLLDRYREASKNFPLQWWRDNRKPAQSFVIQGCSLSHKPVLEHKTDRDIVKFWEKECVRKQVHLHQRIGAVNGVNRTVNREKLKRTAIHLSEDH</sequence>
<dbReference type="OrthoDB" id="2430695at2759"/>
<dbReference type="EMBL" id="CAJVPQ010002713">
    <property type="protein sequence ID" value="CAG8606155.1"/>
    <property type="molecule type" value="Genomic_DNA"/>
</dbReference>
<evidence type="ECO:0000313" key="2">
    <source>
        <dbReference type="Proteomes" id="UP000789570"/>
    </source>
</evidence>
<dbReference type="AlphaFoldDB" id="A0A9N9CLI2"/>
<protein>
    <submittedName>
        <fullName evidence="1">10612_t:CDS:1</fullName>
    </submittedName>
</protein>
<accession>A0A9N9CLI2</accession>
<comment type="caution">
    <text evidence="1">The sequence shown here is derived from an EMBL/GenBank/DDBJ whole genome shotgun (WGS) entry which is preliminary data.</text>
</comment>
<keyword evidence="2" id="KW-1185">Reference proteome</keyword>
<gene>
    <name evidence="1" type="ORF">FCALED_LOCUS8832</name>
</gene>
<evidence type="ECO:0000313" key="1">
    <source>
        <dbReference type="EMBL" id="CAG8606155.1"/>
    </source>
</evidence>
<proteinExistence type="predicted"/>